<dbReference type="AlphaFoldDB" id="A0A2I2GBF3"/>
<dbReference type="GeneID" id="36556628"/>
<keyword evidence="1" id="KW-1133">Transmembrane helix</keyword>
<feature type="transmembrane region" description="Helical" evidence="1">
    <location>
        <begin position="274"/>
        <end position="292"/>
    </location>
</feature>
<keyword evidence="3" id="KW-1185">Reference proteome</keyword>
<reference evidence="2 3" key="1">
    <citation type="submission" date="2016-12" db="EMBL/GenBank/DDBJ databases">
        <title>The genomes of Aspergillus section Nigri reveals drivers in fungal speciation.</title>
        <authorList>
            <consortium name="DOE Joint Genome Institute"/>
            <person name="Vesth T.C."/>
            <person name="Nybo J."/>
            <person name="Theobald S."/>
            <person name="Brandl J."/>
            <person name="Frisvad J.C."/>
            <person name="Nielsen K.F."/>
            <person name="Lyhne E.K."/>
            <person name="Kogle M.E."/>
            <person name="Kuo A."/>
            <person name="Riley R."/>
            <person name="Clum A."/>
            <person name="Nolan M."/>
            <person name="Lipzen A."/>
            <person name="Salamov A."/>
            <person name="Henrissat B."/>
            <person name="Wiebenga A."/>
            <person name="De Vries R.P."/>
            <person name="Grigoriev I.V."/>
            <person name="Mortensen U.H."/>
            <person name="Andersen M.R."/>
            <person name="Baker S.E."/>
        </authorList>
    </citation>
    <scope>NUCLEOTIDE SEQUENCE [LARGE SCALE GENOMIC DNA]</scope>
    <source>
        <strain evidence="2 3">IBT 23096</strain>
    </source>
</reference>
<evidence type="ECO:0000313" key="3">
    <source>
        <dbReference type="Proteomes" id="UP000234275"/>
    </source>
</evidence>
<evidence type="ECO:0000256" key="1">
    <source>
        <dbReference type="SAM" id="Phobius"/>
    </source>
</evidence>
<comment type="caution">
    <text evidence="2">The sequence shown here is derived from an EMBL/GenBank/DDBJ whole genome shotgun (WGS) entry which is preliminary data.</text>
</comment>
<proteinExistence type="predicted"/>
<keyword evidence="1" id="KW-0812">Transmembrane</keyword>
<sequence>MEPTLNYHLGPGLDISDEARYKPCQVLSAHQVPHVVWFEDALFHYGVPTVVFDLYILVTDINQAASLLAEAGWTFDMQPPHRIGNEKVDLTVFPQQRLISPNRETRVVLLPPADWKFSLTPTTPLEHASLKNDIYTVPFPSLAGLLDALIESWLDCPNESLLIGLACHISYLYEYVPAVKERSFAENMKYEHRQFHADVLSGMETGTLPFRRHQRAIRDALVKGQYELQECSASPETHRELYSIWSERALKSDGEEQEKVDALTSAETGPDARGLSLLLFLCFCFVMIWLFAPHL</sequence>
<dbReference type="Proteomes" id="UP000234275">
    <property type="component" value="Unassembled WGS sequence"/>
</dbReference>
<gene>
    <name evidence="2" type="ORF">P170DRAFT_435411</name>
</gene>
<dbReference type="VEuPathDB" id="FungiDB:P170DRAFT_435411"/>
<dbReference type="RefSeq" id="XP_024705512.1">
    <property type="nucleotide sequence ID" value="XM_024848929.1"/>
</dbReference>
<protein>
    <submittedName>
        <fullName evidence="2">Uncharacterized protein</fullName>
    </submittedName>
</protein>
<dbReference type="OrthoDB" id="2730545at2759"/>
<keyword evidence="1" id="KW-0472">Membrane</keyword>
<organism evidence="2 3">
    <name type="scientific">Aspergillus steynii IBT 23096</name>
    <dbReference type="NCBI Taxonomy" id="1392250"/>
    <lineage>
        <taxon>Eukaryota</taxon>
        <taxon>Fungi</taxon>
        <taxon>Dikarya</taxon>
        <taxon>Ascomycota</taxon>
        <taxon>Pezizomycotina</taxon>
        <taxon>Eurotiomycetes</taxon>
        <taxon>Eurotiomycetidae</taxon>
        <taxon>Eurotiales</taxon>
        <taxon>Aspergillaceae</taxon>
        <taxon>Aspergillus</taxon>
        <taxon>Aspergillus subgen. Circumdati</taxon>
    </lineage>
</organism>
<accession>A0A2I2GBF3</accession>
<dbReference type="EMBL" id="MSFO01000003">
    <property type="protein sequence ID" value="PLB50210.1"/>
    <property type="molecule type" value="Genomic_DNA"/>
</dbReference>
<evidence type="ECO:0000313" key="2">
    <source>
        <dbReference type="EMBL" id="PLB50210.1"/>
    </source>
</evidence>
<name>A0A2I2GBF3_9EURO</name>